<dbReference type="InParanoid" id="E4V5P0"/>
<gene>
    <name evidence="1" type="ORF">MGYG_08427</name>
</gene>
<evidence type="ECO:0000313" key="2">
    <source>
        <dbReference type="Proteomes" id="UP000002669"/>
    </source>
</evidence>
<dbReference type="Proteomes" id="UP000002669">
    <property type="component" value="Unassembled WGS sequence"/>
</dbReference>
<dbReference type="HOGENOM" id="CLU_1482662_0_0_1"/>
<dbReference type="RefSeq" id="XP_003169522.1">
    <property type="nucleotide sequence ID" value="XM_003169474.1"/>
</dbReference>
<proteinExistence type="predicted"/>
<protein>
    <submittedName>
        <fullName evidence="1">Uncharacterized protein</fullName>
    </submittedName>
</protein>
<organism evidence="2">
    <name type="scientific">Arthroderma gypseum (strain ATCC MYA-4604 / CBS 118893)</name>
    <name type="common">Microsporum gypseum</name>
    <dbReference type="NCBI Taxonomy" id="535722"/>
    <lineage>
        <taxon>Eukaryota</taxon>
        <taxon>Fungi</taxon>
        <taxon>Dikarya</taxon>
        <taxon>Ascomycota</taxon>
        <taxon>Pezizomycotina</taxon>
        <taxon>Eurotiomycetes</taxon>
        <taxon>Eurotiomycetidae</taxon>
        <taxon>Onygenales</taxon>
        <taxon>Arthrodermataceae</taxon>
        <taxon>Nannizzia</taxon>
    </lineage>
</organism>
<keyword evidence="2" id="KW-1185">Reference proteome</keyword>
<name>E4V5P0_ARTGP</name>
<evidence type="ECO:0000313" key="1">
    <source>
        <dbReference type="EMBL" id="EFR05415.1"/>
    </source>
</evidence>
<sequence>MAPNWALDMAMSKRLCINTASEDISRDSFFPSTIPQPNFPQIFNHLLFFCSPLNTKETLTKLNSLRPHPVMSRAVADFFKKARKEFNLAKKFRSIFSPGSRILPSRTSKNDTKFQLRIDAGELINNRYRQLILQVNSQATTPGLRDWVKKYGTHAKLAEERFDTLAEDPEAEVERVVESLEGQAKTSLKN</sequence>
<dbReference type="OMA" id="CINTASE"/>
<dbReference type="AlphaFoldDB" id="E4V5P0"/>
<dbReference type="EMBL" id="DS989830">
    <property type="protein sequence ID" value="EFR05415.1"/>
    <property type="molecule type" value="Genomic_DNA"/>
</dbReference>
<dbReference type="GeneID" id="10024752"/>
<dbReference type="VEuPathDB" id="FungiDB:MGYG_08427"/>
<dbReference type="OrthoDB" id="4186629at2759"/>
<accession>E4V5P0</accession>
<dbReference type="eggNOG" id="ENOG502RQX3">
    <property type="taxonomic scope" value="Eukaryota"/>
</dbReference>
<reference evidence="2" key="1">
    <citation type="journal article" date="2012" name="MBio">
        <title>Comparative genome analysis of Trichophyton rubrum and related dermatophytes reveals candidate genes involved in infection.</title>
        <authorList>
            <person name="Martinez D.A."/>
            <person name="Oliver B.G."/>
            <person name="Graeser Y."/>
            <person name="Goldberg J.M."/>
            <person name="Li W."/>
            <person name="Martinez-Rossi N.M."/>
            <person name="Monod M."/>
            <person name="Shelest E."/>
            <person name="Barton R.C."/>
            <person name="Birch E."/>
            <person name="Brakhage A.A."/>
            <person name="Chen Z."/>
            <person name="Gurr S.J."/>
            <person name="Heiman D."/>
            <person name="Heitman J."/>
            <person name="Kosti I."/>
            <person name="Rossi A."/>
            <person name="Saif S."/>
            <person name="Samalova M."/>
            <person name="Saunders C.W."/>
            <person name="Shea T."/>
            <person name="Summerbell R.C."/>
            <person name="Xu J."/>
            <person name="Young S."/>
            <person name="Zeng Q."/>
            <person name="Birren B.W."/>
            <person name="Cuomo C.A."/>
            <person name="White T.C."/>
        </authorList>
    </citation>
    <scope>NUCLEOTIDE SEQUENCE [LARGE SCALE GENOMIC DNA]</scope>
    <source>
        <strain evidence="2">ATCC MYA-4604 / CBS 118893</strain>
    </source>
</reference>